<gene>
    <name evidence="1" type="ORF">BRM3_10455</name>
</gene>
<evidence type="ECO:0008006" key="3">
    <source>
        <dbReference type="Google" id="ProtNLM"/>
    </source>
</evidence>
<protein>
    <recommendedName>
        <fullName evidence="3">ESX secretion-associated protein EspG</fullName>
    </recommendedName>
</protein>
<dbReference type="RefSeq" id="WP_263593264.1">
    <property type="nucleotide sequence ID" value="NZ_CP107020.1"/>
</dbReference>
<evidence type="ECO:0000313" key="1">
    <source>
        <dbReference type="EMBL" id="UYG16051.1"/>
    </source>
</evidence>
<dbReference type="EMBL" id="CP107020">
    <property type="protein sequence ID" value="UYG16051.1"/>
    <property type="molecule type" value="Genomic_DNA"/>
</dbReference>
<dbReference type="Proteomes" id="UP001164305">
    <property type="component" value="Chromosome"/>
</dbReference>
<keyword evidence="2" id="KW-1185">Reference proteome</keyword>
<name>A0ABY6G088_9MICO</name>
<evidence type="ECO:0000313" key="2">
    <source>
        <dbReference type="Proteomes" id="UP001164305"/>
    </source>
</evidence>
<sequence>MSTPPPATARQVAAAGALAPHAAGAGRPLPSLTDEEIIALVDEDALAGFDLPWVDGRESRPTGFSRAEARLSAARSLLARGVLAPESAVAQAEGRRVEGDPSAYVPDALLTGILARRVLSPLVVRIEGPLQDRVTIVVMFVDHDGSVLVEQVSPDGLHHFAMCDREHAARLLVGRLLPPEVPAVDPASAVGTWDELLADPQVGPVLEDARRRSRVQVLDRRDGARDRLLVLAGPRGLALVEGDEERSDPASDTPLRAALADPAGIEDLAASLVRIDALSPEDRDAAAD</sequence>
<organism evidence="1 2">
    <name type="scientific">Brachybacterium huguangmaarense</name>
    <dbReference type="NCBI Taxonomy" id="1652028"/>
    <lineage>
        <taxon>Bacteria</taxon>
        <taxon>Bacillati</taxon>
        <taxon>Actinomycetota</taxon>
        <taxon>Actinomycetes</taxon>
        <taxon>Micrococcales</taxon>
        <taxon>Dermabacteraceae</taxon>
        <taxon>Brachybacterium</taxon>
    </lineage>
</organism>
<proteinExistence type="predicted"/>
<reference evidence="1" key="1">
    <citation type="submission" date="2022-10" db="EMBL/GenBank/DDBJ databases">
        <title>Whole-Genome Sequencing of Brachybacterium huguangmaarense BRM-3, Isolated from Betula schmidtii.</title>
        <authorList>
            <person name="Haam D."/>
        </authorList>
    </citation>
    <scope>NUCLEOTIDE SEQUENCE</scope>
    <source>
        <strain evidence="1">BRM-3</strain>
    </source>
</reference>
<accession>A0ABY6G088</accession>